<protein>
    <recommendedName>
        <fullName evidence="10">Dol-P-Man:Man(5)GlcNAc(2)-PP-Dol alpha-1,3-mannosyltransferase</fullName>
        <ecNumber evidence="10">2.4.1.258</ecNumber>
    </recommendedName>
    <alternativeName>
        <fullName evidence="10">Dol-P-Man-dependent alpha(1-3)-mannosyltransferase</fullName>
    </alternativeName>
</protein>
<proteinExistence type="predicted"/>
<evidence type="ECO:0000256" key="5">
    <source>
        <dbReference type="ARBA" id="ARBA00022692"/>
    </source>
</evidence>
<name>A0A8C4QSX8_EPTBU</name>
<dbReference type="GO" id="GO:0052925">
    <property type="term" value="F:dol-P-Man:Man(5)GlcNAc(2)-PP-Dol alpha-1,3-mannosyltransferase activity"/>
    <property type="evidence" value="ECO:0007669"/>
    <property type="project" value="UniProtKB-EC"/>
</dbReference>
<comment type="catalytic activity">
    <reaction evidence="9 10">
        <text>an alpha-D-Man-(1-&gt;2)-alpha-D-Man-(1-&gt;2)-alpha-D-Man-(1-&gt;3)-[alpha-D-Man-(1-&gt;6)]-beta-D-Man-(1-&gt;4)-beta-D-GlcNAc-(1-&gt;4)-alpha-D-GlcNAc-diphospho-di-trans,poly-cis-dolichol + a di-trans,poly-cis-dolichyl beta-D-mannosyl phosphate = an alpha-D-Man-(1-&gt;2)-alpha-D-Man-(1-&gt;2)-alpha-D-Man-(1-&gt;3)-[alpha-D-Man-(1-&gt;3)-alpha-D-Man-(1-&gt;6)]-beta-D-Man-(1-&gt;4)-beta-D-GlcNAc-(1-&gt;4)-alpha-D-GlcNAc-diphospho-di-trans,poly-cis-dolichol + a di-trans,poly-cis-dolichyl phosphate + H(+)</text>
        <dbReference type="Rhea" id="RHEA:29527"/>
        <dbReference type="Rhea" id="RHEA-COMP:19498"/>
        <dbReference type="Rhea" id="RHEA-COMP:19501"/>
        <dbReference type="Rhea" id="RHEA-COMP:19516"/>
        <dbReference type="Rhea" id="RHEA-COMP:19517"/>
        <dbReference type="ChEBI" id="CHEBI:15378"/>
        <dbReference type="ChEBI" id="CHEBI:57683"/>
        <dbReference type="ChEBI" id="CHEBI:58211"/>
        <dbReference type="ChEBI" id="CHEBI:132515"/>
        <dbReference type="ChEBI" id="CHEBI:132516"/>
        <dbReference type="EC" id="2.4.1.258"/>
    </reaction>
    <physiologicalReaction direction="left-to-right" evidence="9 10">
        <dbReference type="Rhea" id="RHEA:29528"/>
    </physiologicalReaction>
</comment>
<dbReference type="AlphaFoldDB" id="A0A8C4QSX8"/>
<comment type="subcellular location">
    <subcellularLocation>
        <location evidence="1 10">Endoplasmic reticulum membrane</location>
        <topology evidence="1 10">Multi-pass membrane protein</topology>
    </subcellularLocation>
</comment>
<keyword evidence="7 10" id="KW-1133">Transmembrane helix</keyword>
<keyword evidence="5 10" id="KW-0812">Transmembrane</keyword>
<dbReference type="PANTHER" id="PTHR12646:SF0">
    <property type="entry name" value="DOL-P-MAN:MAN(5)GLCNAC(2)-PP-DOL ALPHA-1,3-MANNOSYLTRANSFERASE"/>
    <property type="match status" value="1"/>
</dbReference>
<dbReference type="Ensembl" id="ENSEBUT00000020703.1">
    <property type="protein sequence ID" value="ENSEBUP00000020127.1"/>
    <property type="gene ID" value="ENSEBUG00000012488.1"/>
</dbReference>
<reference evidence="11" key="1">
    <citation type="submission" date="2025-08" db="UniProtKB">
        <authorList>
            <consortium name="Ensembl"/>
        </authorList>
    </citation>
    <scope>IDENTIFICATION</scope>
</reference>
<keyword evidence="6 10" id="KW-0256">Endoplasmic reticulum</keyword>
<evidence type="ECO:0000256" key="3">
    <source>
        <dbReference type="ARBA" id="ARBA00022676"/>
    </source>
</evidence>
<dbReference type="UniPathway" id="UPA00378"/>
<keyword evidence="8 10" id="KW-0472">Membrane</keyword>
<evidence type="ECO:0000256" key="8">
    <source>
        <dbReference type="ARBA" id="ARBA00023136"/>
    </source>
</evidence>
<evidence type="ECO:0000256" key="7">
    <source>
        <dbReference type="ARBA" id="ARBA00022989"/>
    </source>
</evidence>
<evidence type="ECO:0000256" key="1">
    <source>
        <dbReference type="ARBA" id="ARBA00004477"/>
    </source>
</evidence>
<dbReference type="GeneTree" id="ENSGT00390000013904"/>
<dbReference type="Pfam" id="PF05208">
    <property type="entry name" value="ALG3"/>
    <property type="match status" value="1"/>
</dbReference>
<feature type="transmembrane region" description="Helical" evidence="10">
    <location>
        <begin position="239"/>
        <end position="263"/>
    </location>
</feature>
<dbReference type="InterPro" id="IPR007873">
    <property type="entry name" value="Glycosyltransferase_ALG3"/>
</dbReference>
<dbReference type="GO" id="GO:0005789">
    <property type="term" value="C:endoplasmic reticulum membrane"/>
    <property type="evidence" value="ECO:0007669"/>
    <property type="project" value="UniProtKB-SubCell"/>
</dbReference>
<keyword evidence="12" id="KW-1185">Reference proteome</keyword>
<feature type="transmembrane region" description="Helical" evidence="10">
    <location>
        <begin position="102"/>
        <end position="118"/>
    </location>
</feature>
<feature type="transmembrane region" description="Helical" evidence="10">
    <location>
        <begin position="200"/>
        <end position="227"/>
    </location>
</feature>
<feature type="transmembrane region" description="Helical" evidence="10">
    <location>
        <begin position="401"/>
        <end position="419"/>
    </location>
</feature>
<sequence>MAPSRKGGVGSGVKASKRCSVLQQGTKCVRNAWAVKWQVLMDPQYTWLVCALLWLAEIFVTTWVIQRVPYTEIDWQAYMSEVSGVLNGTFNYSELRGDTGPLVYPAGFVYLYSMLYAITDRGTDIRTAQYAFAALYLITLVLVFRIYARVSVVPPYVFFFTCCASYRIHSIFILRLFNDPVAMAILYAAVNLFLDRRWTLGCIVFSVAVSVKMNILLFAPGVLFLLLSEFGLRRSIPHFALCAAIQVLLGLPFLLACPSGYIFRAFDLGRRFLYEWTVNWRCLPEWIFQHRAFHGALLSSHLATLLLIAARRWKRYGCYHCIDPQYCTLKRYQLLYVLFTSNFLGICFSRSLHYQFYVWYFHILPFLLWASPLSKIGHLLRVLILGVLELCWNTFPATAVSSLALHICHAAILVVLCVPPKEKSH</sequence>
<evidence type="ECO:0000256" key="2">
    <source>
        <dbReference type="ARBA" id="ARBA00004922"/>
    </source>
</evidence>
<evidence type="ECO:0000313" key="11">
    <source>
        <dbReference type="Ensembl" id="ENSEBUP00000020127.1"/>
    </source>
</evidence>
<feature type="transmembrane region" description="Helical" evidence="10">
    <location>
        <begin position="45"/>
        <end position="65"/>
    </location>
</feature>
<organism evidence="11 12">
    <name type="scientific">Eptatretus burgeri</name>
    <name type="common">Inshore hagfish</name>
    <dbReference type="NCBI Taxonomy" id="7764"/>
    <lineage>
        <taxon>Eukaryota</taxon>
        <taxon>Metazoa</taxon>
        <taxon>Chordata</taxon>
        <taxon>Craniata</taxon>
        <taxon>Vertebrata</taxon>
        <taxon>Cyclostomata</taxon>
        <taxon>Myxini</taxon>
        <taxon>Myxiniformes</taxon>
        <taxon>Myxinidae</taxon>
        <taxon>Eptatretinae</taxon>
        <taxon>Eptatretus</taxon>
    </lineage>
</organism>
<evidence type="ECO:0000256" key="10">
    <source>
        <dbReference type="RuleBase" id="RU364047"/>
    </source>
</evidence>
<evidence type="ECO:0000256" key="4">
    <source>
        <dbReference type="ARBA" id="ARBA00022679"/>
    </source>
</evidence>
<dbReference type="Proteomes" id="UP000694388">
    <property type="component" value="Unplaced"/>
</dbReference>
<dbReference type="OMA" id="PERYGIH"/>
<comment type="function">
    <text evidence="10">Dol-P-Man:Man(5)GlcNAc(2)-PP-Dol alpha-1,3-mannosyltransferase that operates in the biosynthetic pathway of dolichol-linked oligosaccharides, the glycan precursors employed in protein asparagine (N)-glycosylation. The assembly of dolichol-linked oligosaccharides begins on the cytosolic side of the endoplasmic reticulum membrane and finishes in its lumen. The sequential addition of sugars to dolichol pyrophosphate produces dolichol-linked oligosaccharides containing fourteen sugars, including two GlcNAcs, nine mannoses and three glucoses. Once assembled, the oligosaccharide is transferred from the lipid to nascent proteins by oligosaccharyltransferases. In the lumen of the endoplasmic reticulum, adds the first dolichyl beta-D-mannosyl phosphate derived mannose in an alpha-1,3 linkage to Man(5)GlcNAc(2)-PP-dolichol to produce Man(6)GlcNAc(2)-PP-dolichol.</text>
</comment>
<keyword evidence="3 10" id="KW-0328">Glycosyltransferase</keyword>
<keyword evidence="4 10" id="KW-0808">Transferase</keyword>
<accession>A0A8C4QSX8</accession>
<reference evidence="11" key="2">
    <citation type="submission" date="2025-09" db="UniProtKB">
        <authorList>
            <consortium name="Ensembl"/>
        </authorList>
    </citation>
    <scope>IDENTIFICATION</scope>
</reference>
<evidence type="ECO:0000256" key="6">
    <source>
        <dbReference type="ARBA" id="ARBA00022824"/>
    </source>
</evidence>
<evidence type="ECO:0000313" key="12">
    <source>
        <dbReference type="Proteomes" id="UP000694388"/>
    </source>
</evidence>
<comment type="pathway">
    <text evidence="2 10">Protein modification; protein glycosylation.</text>
</comment>
<feature type="transmembrane region" description="Helical" evidence="10">
    <location>
        <begin position="354"/>
        <end position="371"/>
    </location>
</feature>
<feature type="transmembrane region" description="Helical" evidence="10">
    <location>
        <begin position="176"/>
        <end position="194"/>
    </location>
</feature>
<dbReference type="EC" id="2.4.1.258" evidence="10"/>
<dbReference type="PANTHER" id="PTHR12646">
    <property type="entry name" value="NOT56 - RELATED"/>
    <property type="match status" value="1"/>
</dbReference>
<evidence type="ECO:0000256" key="9">
    <source>
        <dbReference type="ARBA" id="ARBA00049506"/>
    </source>
</evidence>
<feature type="transmembrane region" description="Helical" evidence="10">
    <location>
        <begin position="130"/>
        <end position="147"/>
    </location>
</feature>